<feature type="transmembrane region" description="Helical" evidence="1">
    <location>
        <begin position="225"/>
        <end position="244"/>
    </location>
</feature>
<organism evidence="3 5">
    <name type="scientific">Halarchaeum rubridurum</name>
    <dbReference type="NCBI Taxonomy" id="489911"/>
    <lineage>
        <taxon>Archaea</taxon>
        <taxon>Methanobacteriati</taxon>
        <taxon>Methanobacteriota</taxon>
        <taxon>Stenosarchaea group</taxon>
        <taxon>Halobacteria</taxon>
        <taxon>Halobacteriales</taxon>
        <taxon>Halobacteriaceae</taxon>
    </lineage>
</organism>
<keyword evidence="1" id="KW-0812">Transmembrane</keyword>
<gene>
    <name evidence="3" type="ORF">GCM10009017_15080</name>
    <name evidence="4" type="ORF">J2752_000231</name>
</gene>
<dbReference type="AlphaFoldDB" id="A0A830FVP1"/>
<dbReference type="InterPro" id="IPR058279">
    <property type="entry name" value="DUF7973"/>
</dbReference>
<feature type="transmembrane region" description="Helical" evidence="1">
    <location>
        <begin position="158"/>
        <end position="174"/>
    </location>
</feature>
<evidence type="ECO:0000259" key="2">
    <source>
        <dbReference type="Pfam" id="PF25928"/>
    </source>
</evidence>
<evidence type="ECO:0000313" key="5">
    <source>
        <dbReference type="Proteomes" id="UP000614609"/>
    </source>
</evidence>
<keyword evidence="1" id="KW-0472">Membrane</keyword>
<reference evidence="4" key="3">
    <citation type="submission" date="2021-03" db="EMBL/GenBank/DDBJ databases">
        <title>Genomic Encyclopedia of Type Strains, Phase IV (KMG-IV): sequencing the most valuable type-strain genomes for metagenomic binning, comparative biology and taxonomic classification.</title>
        <authorList>
            <person name="Goeker M."/>
        </authorList>
    </citation>
    <scope>NUCLEOTIDE SEQUENCE</scope>
    <source>
        <strain evidence="4">DSM 22443</strain>
    </source>
</reference>
<dbReference type="RefSeq" id="WP_188871520.1">
    <property type="nucleotide sequence ID" value="NZ_BMOO01000003.1"/>
</dbReference>
<comment type="caution">
    <text evidence="3">The sequence shown here is derived from an EMBL/GenBank/DDBJ whole genome shotgun (WGS) entry which is preliminary data.</text>
</comment>
<keyword evidence="1" id="KW-1133">Transmembrane helix</keyword>
<protein>
    <recommendedName>
        <fullName evidence="2">DUF7973 domain-containing protein</fullName>
    </recommendedName>
</protein>
<feature type="transmembrane region" description="Helical" evidence="1">
    <location>
        <begin position="331"/>
        <end position="350"/>
    </location>
</feature>
<dbReference type="OrthoDB" id="169477at2157"/>
<dbReference type="Pfam" id="PF25928">
    <property type="entry name" value="DUF7973"/>
    <property type="match status" value="1"/>
</dbReference>
<dbReference type="Proteomes" id="UP000765891">
    <property type="component" value="Unassembled WGS sequence"/>
</dbReference>
<feature type="transmembrane region" description="Helical" evidence="1">
    <location>
        <begin position="250"/>
        <end position="268"/>
    </location>
</feature>
<evidence type="ECO:0000313" key="4">
    <source>
        <dbReference type="EMBL" id="MBP1953350.1"/>
    </source>
</evidence>
<dbReference type="EMBL" id="BMOO01000003">
    <property type="protein sequence ID" value="GGM65963.1"/>
    <property type="molecule type" value="Genomic_DNA"/>
</dbReference>
<feature type="domain" description="DUF7973" evidence="2">
    <location>
        <begin position="19"/>
        <end position="356"/>
    </location>
</feature>
<dbReference type="EMBL" id="JAGGKO010000001">
    <property type="protein sequence ID" value="MBP1953350.1"/>
    <property type="molecule type" value="Genomic_DNA"/>
</dbReference>
<keyword evidence="5" id="KW-1185">Reference proteome</keyword>
<name>A0A830FVP1_9EURY</name>
<dbReference type="Proteomes" id="UP000614609">
    <property type="component" value="Unassembled WGS sequence"/>
</dbReference>
<feature type="transmembrane region" description="Helical" evidence="1">
    <location>
        <begin position="131"/>
        <end position="152"/>
    </location>
</feature>
<feature type="transmembrane region" description="Helical" evidence="1">
    <location>
        <begin position="20"/>
        <end position="50"/>
    </location>
</feature>
<feature type="transmembrane region" description="Helical" evidence="1">
    <location>
        <begin position="298"/>
        <end position="319"/>
    </location>
</feature>
<accession>A0A830FVP1</accession>
<proteinExistence type="predicted"/>
<reference evidence="3" key="2">
    <citation type="submission" date="2020-09" db="EMBL/GenBank/DDBJ databases">
        <authorList>
            <person name="Sun Q."/>
            <person name="Ohkuma M."/>
        </authorList>
    </citation>
    <scope>NUCLEOTIDE SEQUENCE</scope>
    <source>
        <strain evidence="3">JCM 16108</strain>
    </source>
</reference>
<sequence length="358" mass="36484">MFLPLQTIPVIDMGVEPFLVLLLTALAGGAFGAALGALPSFVFTGFVVLLGEGIDILQGQLNGLDAINGSLAAGVTGTVGFGMVVGPHVAFAGGVAASAYVGKKYPEMNPNGWDYHLGKDIASAFGTKPDILAVGALFGALGMLVTQVAGGLGVPTDNIALSVFLTAMVARVVFDYPLVGTAAGEGVFDMTPFERGDPRDQPDDVPEGNAGRLAVEPWLGHQYKWLNVAVIGVVGGILGGYIWLETGSVFLGYGISAASLLFLNLGVAKIPVTHHLTLIGVVGAMLAAPLFGGELVPLLAAGVFGALSGVVGEAAQRVFYAHSGTHVDPPAMAIASIMFVVGVLYLLGVLPNAGYLGL</sequence>
<reference evidence="3" key="1">
    <citation type="journal article" date="2014" name="Int. J. Syst. Evol. Microbiol.">
        <title>Complete genome sequence of Corynebacterium casei LMG S-19264T (=DSM 44701T), isolated from a smear-ripened cheese.</title>
        <authorList>
            <consortium name="US DOE Joint Genome Institute (JGI-PGF)"/>
            <person name="Walter F."/>
            <person name="Albersmeier A."/>
            <person name="Kalinowski J."/>
            <person name="Ruckert C."/>
        </authorList>
    </citation>
    <scope>NUCLEOTIDE SEQUENCE</scope>
    <source>
        <strain evidence="3">JCM 16108</strain>
    </source>
</reference>
<evidence type="ECO:0000256" key="1">
    <source>
        <dbReference type="SAM" id="Phobius"/>
    </source>
</evidence>
<evidence type="ECO:0000313" key="3">
    <source>
        <dbReference type="EMBL" id="GGM65963.1"/>
    </source>
</evidence>